<sequence>MPTPPPLATVDDLQTAMQRSVDVTQATLAIRRASARVRRYMRQTLTFVQGDTVTLNGGDRVLRLPERPLVVDDANPLTVVELADLGGAEVDCLEKRDFVRSGDELTRGYPWYAPGRLMGWPRRNLGVWAPRVQITYSHGYIDLPDDIVDVVLDLATMSLTNPQNLRAESIDDYNRTFASETIGGTALTDDHKESLQPYMQTLGSLRLT</sequence>
<name>A0A426RZ67_9ACTN</name>
<dbReference type="EMBL" id="PDES01000015">
    <property type="protein sequence ID" value="RRQ81559.1"/>
    <property type="molecule type" value="Genomic_DNA"/>
</dbReference>
<organism evidence="1 2">
    <name type="scientific">Streptomyces griseofuscus</name>
    <dbReference type="NCBI Taxonomy" id="146922"/>
    <lineage>
        <taxon>Bacteria</taxon>
        <taxon>Bacillati</taxon>
        <taxon>Actinomycetota</taxon>
        <taxon>Actinomycetes</taxon>
        <taxon>Kitasatosporales</taxon>
        <taxon>Streptomycetaceae</taxon>
        <taxon>Streptomyces</taxon>
    </lineage>
</organism>
<accession>A0A426RZ67</accession>
<gene>
    <name evidence="1" type="ORF">CQW44_30635</name>
</gene>
<evidence type="ECO:0000313" key="1">
    <source>
        <dbReference type="EMBL" id="RRQ81559.1"/>
    </source>
</evidence>
<keyword evidence="2" id="KW-1185">Reference proteome</keyword>
<dbReference type="RefSeq" id="WP_125214725.1">
    <property type="nucleotide sequence ID" value="NZ_PDES01000015.1"/>
</dbReference>
<dbReference type="AlphaFoldDB" id="A0A426RZ67"/>
<reference evidence="1 2" key="1">
    <citation type="submission" date="2017-10" db="EMBL/GenBank/DDBJ databases">
        <title>Draft genome of actinobacteria isolated from guarana (Paullinia cupana (Mart.) Ducke.</title>
        <authorList>
            <person name="Siqueira K.A."/>
            <person name="Liotti R.G."/>
            <person name="Mendes T.A."/>
            <person name="Soares M.A."/>
        </authorList>
    </citation>
    <scope>NUCLEOTIDE SEQUENCE [LARGE SCALE GENOMIC DNA]</scope>
    <source>
        <strain evidence="1 2">199</strain>
    </source>
</reference>
<protein>
    <submittedName>
        <fullName evidence="1">Uncharacterized protein</fullName>
    </submittedName>
</protein>
<evidence type="ECO:0000313" key="2">
    <source>
        <dbReference type="Proteomes" id="UP000276379"/>
    </source>
</evidence>
<comment type="caution">
    <text evidence="1">The sequence shown here is derived from an EMBL/GenBank/DDBJ whole genome shotgun (WGS) entry which is preliminary data.</text>
</comment>
<proteinExistence type="predicted"/>
<dbReference type="Proteomes" id="UP000276379">
    <property type="component" value="Unassembled WGS sequence"/>
</dbReference>